<dbReference type="HOGENOM" id="CLU_1121733_0_0_1"/>
<accession>A0A061FWH0</accession>
<sequence>MVGFNVCRHNVPFELIAEHTLDFVLDFDIRQGDWRYAKEVLFNEILSTVNIYPPTSDKNTTSVKCLSCYDYILHLIMSQILQPHNTNYSTIESEDFWFLYHIKSNPHVKLAKFILDNMLKIINKSRTTLIYGMAISVIIDSVGIITRCDPPKHHAMHMKIIEHAINKLGFVYVNHFCVRKEIVNELDIVEDEVRDDTFAELSVAPNTAPNAAARVHPSVGPNFPPMSTTFDFEEVIPSSLSFTILSPS</sequence>
<dbReference type="AlphaFoldDB" id="A0A061FWH0"/>
<evidence type="ECO:0000313" key="1">
    <source>
        <dbReference type="EMBL" id="EOY21611.1"/>
    </source>
</evidence>
<dbReference type="Proteomes" id="UP000026915">
    <property type="component" value="Chromosome 3"/>
</dbReference>
<organism evidence="1 2">
    <name type="scientific">Theobroma cacao</name>
    <name type="common">Cacao</name>
    <name type="synonym">Cocoa</name>
    <dbReference type="NCBI Taxonomy" id="3641"/>
    <lineage>
        <taxon>Eukaryota</taxon>
        <taxon>Viridiplantae</taxon>
        <taxon>Streptophyta</taxon>
        <taxon>Embryophyta</taxon>
        <taxon>Tracheophyta</taxon>
        <taxon>Spermatophyta</taxon>
        <taxon>Magnoliopsida</taxon>
        <taxon>eudicotyledons</taxon>
        <taxon>Gunneridae</taxon>
        <taxon>Pentapetalae</taxon>
        <taxon>rosids</taxon>
        <taxon>malvids</taxon>
        <taxon>Malvales</taxon>
        <taxon>Malvaceae</taxon>
        <taxon>Byttnerioideae</taxon>
        <taxon>Theobroma</taxon>
    </lineage>
</organism>
<dbReference type="InParanoid" id="A0A061FWH0"/>
<evidence type="ECO:0000313" key="2">
    <source>
        <dbReference type="Proteomes" id="UP000026915"/>
    </source>
</evidence>
<dbReference type="Gramene" id="EOY21611">
    <property type="protein sequence ID" value="EOY21611"/>
    <property type="gene ID" value="TCM_013537"/>
</dbReference>
<protein>
    <submittedName>
        <fullName evidence="1">Uncharacterized protein</fullName>
    </submittedName>
</protein>
<name>A0A061FWH0_THECC</name>
<gene>
    <name evidence="1" type="ORF">TCM_013537</name>
</gene>
<proteinExistence type="predicted"/>
<keyword evidence="2" id="KW-1185">Reference proteome</keyword>
<reference evidence="1 2" key="1">
    <citation type="journal article" date="2013" name="Genome Biol.">
        <title>The genome sequence of the most widely cultivated cacao type and its use to identify candidate genes regulating pod color.</title>
        <authorList>
            <person name="Motamayor J.C."/>
            <person name="Mockaitis K."/>
            <person name="Schmutz J."/>
            <person name="Haiminen N."/>
            <person name="Iii D.L."/>
            <person name="Cornejo O."/>
            <person name="Findley S.D."/>
            <person name="Zheng P."/>
            <person name="Utro F."/>
            <person name="Royaert S."/>
            <person name="Saski C."/>
            <person name="Jenkins J."/>
            <person name="Podicheti R."/>
            <person name="Zhao M."/>
            <person name="Scheffler B.E."/>
            <person name="Stack J.C."/>
            <person name="Feltus F.A."/>
            <person name="Mustiga G.M."/>
            <person name="Amores F."/>
            <person name="Phillips W."/>
            <person name="Marelli J.P."/>
            <person name="May G.D."/>
            <person name="Shapiro H."/>
            <person name="Ma J."/>
            <person name="Bustamante C.D."/>
            <person name="Schnell R.J."/>
            <person name="Main D."/>
            <person name="Gilbert D."/>
            <person name="Parida L."/>
            <person name="Kuhn D.N."/>
        </authorList>
    </citation>
    <scope>NUCLEOTIDE SEQUENCE [LARGE SCALE GENOMIC DNA]</scope>
    <source>
        <strain evidence="2">cv. Matina 1-6</strain>
    </source>
</reference>
<dbReference type="EMBL" id="CM001881">
    <property type="protein sequence ID" value="EOY21611.1"/>
    <property type="molecule type" value="Genomic_DNA"/>
</dbReference>